<protein>
    <submittedName>
        <fullName evidence="1">Uncharacterized protein</fullName>
    </submittedName>
</protein>
<dbReference type="AlphaFoldDB" id="A0AAX1KGF0"/>
<dbReference type="KEGG" id="fpla:A4U99_14535"/>
<gene>
    <name evidence="1" type="ORF">I5Q84_13080</name>
</gene>
<dbReference type="EMBL" id="CP065315">
    <property type="protein sequence ID" value="QQR04907.1"/>
    <property type="molecule type" value="Genomic_DNA"/>
</dbReference>
<reference evidence="1 2" key="1">
    <citation type="submission" date="2020-11" db="EMBL/GenBank/DDBJ databases">
        <title>Closed and high quality bacterial genomes of the OMM12 community.</title>
        <authorList>
            <person name="Marbouty M."/>
            <person name="Lamy-Besnier Q."/>
            <person name="Debarbieux L."/>
            <person name="Koszul R."/>
        </authorList>
    </citation>
    <scope>NUCLEOTIDE SEQUENCE [LARGE SCALE GENOMIC DNA]</scope>
    <source>
        <strain evidence="1 2">YL31</strain>
    </source>
</reference>
<organism evidence="1 2">
    <name type="scientific">Flavonifractor plautii</name>
    <name type="common">Fusobacterium plautii</name>
    <dbReference type="NCBI Taxonomy" id="292800"/>
    <lineage>
        <taxon>Bacteria</taxon>
        <taxon>Bacillati</taxon>
        <taxon>Bacillota</taxon>
        <taxon>Clostridia</taxon>
        <taxon>Eubacteriales</taxon>
        <taxon>Oscillospiraceae</taxon>
        <taxon>Flavonifractor</taxon>
    </lineage>
</organism>
<dbReference type="RefSeq" id="WP_065535290.1">
    <property type="nucleotide sequence ID" value="NZ_CP015406.2"/>
</dbReference>
<name>A0AAX1KGF0_FLAPL</name>
<sequence>MSNLIFMDAECPNCGGNCGNGGRGDTFYCPSCGWKGKIKGAENDMKFIEEFCMERDRGADHEVSEP</sequence>
<proteinExistence type="predicted"/>
<dbReference type="Proteomes" id="UP000595792">
    <property type="component" value="Chromosome"/>
</dbReference>
<evidence type="ECO:0000313" key="1">
    <source>
        <dbReference type="EMBL" id="QQR04907.1"/>
    </source>
</evidence>
<evidence type="ECO:0000313" key="2">
    <source>
        <dbReference type="Proteomes" id="UP000595792"/>
    </source>
</evidence>
<accession>A0AAX1KGF0</accession>